<reference evidence="2" key="2">
    <citation type="journal article" date="2015" name="Data Brief">
        <title>Shoot transcriptome of the giant reed, Arundo donax.</title>
        <authorList>
            <person name="Barrero R.A."/>
            <person name="Guerrero F.D."/>
            <person name="Moolhuijzen P."/>
            <person name="Goolsby J.A."/>
            <person name="Tidwell J."/>
            <person name="Bellgard S.E."/>
            <person name="Bellgard M.I."/>
        </authorList>
    </citation>
    <scope>NUCLEOTIDE SEQUENCE</scope>
    <source>
        <tissue evidence="2">Shoot tissue taken approximately 20 cm above the soil surface</tissue>
    </source>
</reference>
<organism evidence="2">
    <name type="scientific">Arundo donax</name>
    <name type="common">Giant reed</name>
    <name type="synonym">Donax arundinaceus</name>
    <dbReference type="NCBI Taxonomy" id="35708"/>
    <lineage>
        <taxon>Eukaryota</taxon>
        <taxon>Viridiplantae</taxon>
        <taxon>Streptophyta</taxon>
        <taxon>Embryophyta</taxon>
        <taxon>Tracheophyta</taxon>
        <taxon>Spermatophyta</taxon>
        <taxon>Magnoliopsida</taxon>
        <taxon>Liliopsida</taxon>
        <taxon>Poales</taxon>
        <taxon>Poaceae</taxon>
        <taxon>PACMAD clade</taxon>
        <taxon>Arundinoideae</taxon>
        <taxon>Arundineae</taxon>
        <taxon>Arundo</taxon>
    </lineage>
</organism>
<dbReference type="AlphaFoldDB" id="A0A0A9GQ74"/>
<feature type="transmembrane region" description="Helical" evidence="1">
    <location>
        <begin position="58"/>
        <end position="79"/>
    </location>
</feature>
<keyword evidence="1" id="KW-0472">Membrane</keyword>
<keyword evidence="1" id="KW-1133">Transmembrane helix</keyword>
<dbReference type="EMBL" id="GBRH01175053">
    <property type="protein sequence ID" value="JAE22843.1"/>
    <property type="molecule type" value="Transcribed_RNA"/>
</dbReference>
<proteinExistence type="predicted"/>
<protein>
    <submittedName>
        <fullName evidence="2">Uncharacterized protein</fullName>
    </submittedName>
</protein>
<evidence type="ECO:0000256" key="1">
    <source>
        <dbReference type="SAM" id="Phobius"/>
    </source>
</evidence>
<accession>A0A0A9GQ74</accession>
<reference evidence="2" key="1">
    <citation type="submission" date="2014-09" db="EMBL/GenBank/DDBJ databases">
        <authorList>
            <person name="Magalhaes I.L.F."/>
            <person name="Oliveira U."/>
            <person name="Santos F.R."/>
            <person name="Vidigal T.H.D.A."/>
            <person name="Brescovit A.D."/>
            <person name="Santos A.J."/>
        </authorList>
    </citation>
    <scope>NUCLEOTIDE SEQUENCE</scope>
    <source>
        <tissue evidence="2">Shoot tissue taken approximately 20 cm above the soil surface</tissue>
    </source>
</reference>
<keyword evidence="1" id="KW-0812">Transmembrane</keyword>
<name>A0A0A9GQ74_ARUDO</name>
<sequence>MECGAGLADGGTKKRVWEGGGGLFGGRRTKRGCAAAALEEKSVLLFFSIWCQGSKWPFQIWIAFFLSLSLPLLLSPLALRVKLMAN</sequence>
<evidence type="ECO:0000313" key="2">
    <source>
        <dbReference type="EMBL" id="JAE22843.1"/>
    </source>
</evidence>